<dbReference type="NCBIfam" id="TIGR01134">
    <property type="entry name" value="purF"/>
    <property type="match status" value="1"/>
</dbReference>
<dbReference type="Pfam" id="PF00156">
    <property type="entry name" value="Pribosyltran"/>
    <property type="match status" value="1"/>
</dbReference>
<gene>
    <name evidence="7" type="primary">purF</name>
    <name evidence="14" type="ORF">SR1949_22380</name>
</gene>
<comment type="similarity">
    <text evidence="2 7 8">In the C-terminal section; belongs to the purine/pyrimidine phosphoribosyltransferase family.</text>
</comment>
<keyword evidence="5 7" id="KW-0658">Purine biosynthesis</keyword>
<protein>
    <recommendedName>
        <fullName evidence="7">Amidophosphoribosyltransferase</fullName>
        <shortName evidence="7">ATase</shortName>
        <ecNumber evidence="7">2.4.2.14</ecNumber>
    </recommendedName>
    <alternativeName>
        <fullName evidence="7">Glutamine phosphoribosylpyrophosphate amidotransferase</fullName>
        <shortName evidence="7">GPATase</shortName>
    </alternativeName>
</protein>
<feature type="binding site" evidence="7 10">
    <location>
        <position position="433"/>
    </location>
    <ligand>
        <name>Mg(2+)</name>
        <dbReference type="ChEBI" id="CHEBI:18420"/>
    </ligand>
</feature>
<dbReference type="InterPro" id="IPR029057">
    <property type="entry name" value="PRTase-like"/>
</dbReference>
<comment type="caution">
    <text evidence="14">The sequence shown here is derived from an EMBL/GenBank/DDBJ whole genome shotgun (WGS) entry which is preliminary data.</text>
</comment>
<feature type="binding site" evidence="7 11">
    <location>
        <position position="523"/>
    </location>
    <ligand>
        <name>[4Fe-4S] cluster</name>
        <dbReference type="ChEBI" id="CHEBI:49883"/>
    </ligand>
</feature>
<dbReference type="HAMAP" id="MF_01931">
    <property type="entry name" value="PurF"/>
    <property type="match status" value="1"/>
</dbReference>
<keyword evidence="7 11" id="KW-0408">Iron</keyword>
<keyword evidence="3 7" id="KW-0328">Glycosyltransferase</keyword>
<keyword evidence="7 11" id="KW-0411">Iron-sulfur</keyword>
<keyword evidence="15" id="KW-1185">Reference proteome</keyword>
<evidence type="ECO:0000256" key="11">
    <source>
        <dbReference type="PIRSR" id="PIRSR000485-3"/>
    </source>
</evidence>
<dbReference type="Pfam" id="PF13522">
    <property type="entry name" value="GATase_6"/>
    <property type="match status" value="1"/>
</dbReference>
<dbReference type="GO" id="GO:0009113">
    <property type="term" value="P:purine nucleobase biosynthetic process"/>
    <property type="evidence" value="ECO:0007669"/>
    <property type="project" value="UniProtKB-UniRule"/>
</dbReference>
<feature type="domain" description="Glutamine amidotransferase type-2" evidence="13">
    <location>
        <begin position="83"/>
        <end position="307"/>
    </location>
</feature>
<dbReference type="PIRSF" id="PIRSF000485">
    <property type="entry name" value="Amd_phspho_trans"/>
    <property type="match status" value="1"/>
</dbReference>
<evidence type="ECO:0000256" key="8">
    <source>
        <dbReference type="PIRNR" id="PIRNR000485"/>
    </source>
</evidence>
<feature type="binding site" evidence="7 11">
    <location>
        <position position="520"/>
    </location>
    <ligand>
        <name>[4Fe-4S] cluster</name>
        <dbReference type="ChEBI" id="CHEBI:49883"/>
    </ligand>
</feature>
<dbReference type="GO" id="GO:0004044">
    <property type="term" value="F:amidophosphoribosyltransferase activity"/>
    <property type="evidence" value="ECO:0007669"/>
    <property type="project" value="UniProtKB-UniRule"/>
</dbReference>
<dbReference type="SUPFAM" id="SSF53271">
    <property type="entry name" value="PRTase-like"/>
    <property type="match status" value="1"/>
</dbReference>
<dbReference type="CDD" id="cd06223">
    <property type="entry name" value="PRTases_typeI"/>
    <property type="match status" value="1"/>
</dbReference>
<dbReference type="GO" id="GO:0051539">
    <property type="term" value="F:4 iron, 4 sulfur cluster binding"/>
    <property type="evidence" value="ECO:0007669"/>
    <property type="project" value="UniProtKB-KW"/>
</dbReference>
<evidence type="ECO:0000313" key="15">
    <source>
        <dbReference type="Proteomes" id="UP000300142"/>
    </source>
</evidence>
<evidence type="ECO:0000256" key="1">
    <source>
        <dbReference type="ARBA" id="ARBA00005209"/>
    </source>
</evidence>
<evidence type="ECO:0000256" key="5">
    <source>
        <dbReference type="ARBA" id="ARBA00022755"/>
    </source>
</evidence>
<comment type="pathway">
    <text evidence="1 7 8">Purine metabolism; IMP biosynthesis via de novo pathway; N(1)-(5-phospho-D-ribosyl)glycinamide from 5-phospho-alpha-D-ribose 1-diphosphate: step 1/2.</text>
</comment>
<keyword evidence="7 10" id="KW-0479">Metal-binding</keyword>
<keyword evidence="4 7" id="KW-0808">Transferase</keyword>
<keyword evidence="6 7" id="KW-0315">Glutamine amidotransferase</keyword>
<dbReference type="PANTHER" id="PTHR11907">
    <property type="entry name" value="AMIDOPHOSPHORIBOSYLTRANSFERASE"/>
    <property type="match status" value="1"/>
</dbReference>
<feature type="binding site" evidence="7 10">
    <location>
        <position position="370"/>
    </location>
    <ligand>
        <name>Mg(2+)</name>
        <dbReference type="ChEBI" id="CHEBI:18420"/>
    </ligand>
</feature>
<dbReference type="GO" id="GO:0000287">
    <property type="term" value="F:magnesium ion binding"/>
    <property type="evidence" value="ECO:0007669"/>
    <property type="project" value="UniProtKB-UniRule"/>
</dbReference>
<dbReference type="Proteomes" id="UP000300142">
    <property type="component" value="Unassembled WGS sequence"/>
</dbReference>
<feature type="binding site" evidence="7 11">
    <location>
        <position position="469"/>
    </location>
    <ligand>
        <name>[4Fe-4S] cluster</name>
        <dbReference type="ChEBI" id="CHEBI:49883"/>
    </ligand>
</feature>
<reference evidence="15" key="1">
    <citation type="submission" date="2019-02" db="EMBL/GenBank/DDBJ databases">
        <title>Draft genome sequence of Sphaerospermopsis reniformis NIES-1949.</title>
        <authorList>
            <person name="Yamaguchi H."/>
            <person name="Suzuki S."/>
            <person name="Kawachi M."/>
        </authorList>
    </citation>
    <scope>NUCLEOTIDE SEQUENCE [LARGE SCALE GENOMIC DNA]</scope>
    <source>
        <strain evidence="15">NIES-1949</strain>
    </source>
</reference>
<proteinExistence type="inferred from homology"/>
<dbReference type="PROSITE" id="PS51278">
    <property type="entry name" value="GATASE_TYPE_2"/>
    <property type="match status" value="1"/>
</dbReference>
<comment type="catalytic activity">
    <reaction evidence="7 8">
        <text>5-phospho-beta-D-ribosylamine + L-glutamate + diphosphate = 5-phospho-alpha-D-ribose 1-diphosphate + L-glutamine + H2O</text>
        <dbReference type="Rhea" id="RHEA:14905"/>
        <dbReference type="ChEBI" id="CHEBI:15377"/>
        <dbReference type="ChEBI" id="CHEBI:29985"/>
        <dbReference type="ChEBI" id="CHEBI:33019"/>
        <dbReference type="ChEBI" id="CHEBI:58017"/>
        <dbReference type="ChEBI" id="CHEBI:58359"/>
        <dbReference type="ChEBI" id="CHEBI:58681"/>
        <dbReference type="EC" id="2.4.2.14"/>
    </reaction>
</comment>
<dbReference type="InterPro" id="IPR035584">
    <property type="entry name" value="PurF_N"/>
</dbReference>
<dbReference type="Gene3D" id="3.60.20.10">
    <property type="entry name" value="Glutamine Phosphoribosylpyrophosphate, subunit 1, domain 1"/>
    <property type="match status" value="1"/>
</dbReference>
<name>A0A480A172_9CYAN</name>
<dbReference type="UniPathway" id="UPA00074">
    <property type="reaction ID" value="UER00124"/>
</dbReference>
<dbReference type="InterPro" id="IPR000836">
    <property type="entry name" value="PRTase_dom"/>
</dbReference>
<dbReference type="InterPro" id="IPR029055">
    <property type="entry name" value="Ntn_hydrolases_N"/>
</dbReference>
<evidence type="ECO:0000256" key="10">
    <source>
        <dbReference type="PIRSR" id="PIRSR000485-2"/>
    </source>
</evidence>
<dbReference type="EMBL" id="BJCE01000064">
    <property type="protein sequence ID" value="GCL37131.1"/>
    <property type="molecule type" value="Genomic_DNA"/>
</dbReference>
<feature type="binding site" evidence="7 10">
    <location>
        <position position="432"/>
    </location>
    <ligand>
        <name>Mg(2+)</name>
        <dbReference type="ChEBI" id="CHEBI:18420"/>
    </ligand>
</feature>
<feature type="compositionally biased region" description="Basic and acidic residues" evidence="12">
    <location>
        <begin position="1"/>
        <end position="23"/>
    </location>
</feature>
<dbReference type="Gene3D" id="3.40.50.2020">
    <property type="match status" value="1"/>
</dbReference>
<evidence type="ECO:0000256" key="9">
    <source>
        <dbReference type="PIRSR" id="PIRSR000485-1"/>
    </source>
</evidence>
<organism evidence="14 15">
    <name type="scientific">Sphaerospermopsis reniformis</name>
    <dbReference type="NCBI Taxonomy" id="531300"/>
    <lineage>
        <taxon>Bacteria</taxon>
        <taxon>Bacillati</taxon>
        <taxon>Cyanobacteriota</taxon>
        <taxon>Cyanophyceae</taxon>
        <taxon>Nostocales</taxon>
        <taxon>Aphanizomenonaceae</taxon>
        <taxon>Sphaerospermopsis</taxon>
    </lineage>
</organism>
<dbReference type="InterPro" id="IPR005854">
    <property type="entry name" value="PurF"/>
</dbReference>
<dbReference type="SUPFAM" id="SSF56235">
    <property type="entry name" value="N-terminal nucleophile aminohydrolases (Ntn hydrolases)"/>
    <property type="match status" value="1"/>
</dbReference>
<evidence type="ECO:0000256" key="4">
    <source>
        <dbReference type="ARBA" id="ARBA00022679"/>
    </source>
</evidence>
<feature type="active site" description="Nucleophile" evidence="7 9">
    <location>
        <position position="83"/>
    </location>
</feature>
<evidence type="ECO:0000256" key="7">
    <source>
        <dbReference type="HAMAP-Rule" id="MF_01931"/>
    </source>
</evidence>
<keyword evidence="7" id="KW-0004">4Fe-4S</keyword>
<feature type="binding site" evidence="7 11">
    <location>
        <position position="323"/>
    </location>
    <ligand>
        <name>[4Fe-4S] cluster</name>
        <dbReference type="ChEBI" id="CHEBI:49883"/>
    </ligand>
</feature>
<evidence type="ECO:0000256" key="12">
    <source>
        <dbReference type="SAM" id="MobiDB-lite"/>
    </source>
</evidence>
<dbReference type="GO" id="GO:0006189">
    <property type="term" value="P:'de novo' IMP biosynthetic process"/>
    <property type="evidence" value="ECO:0007669"/>
    <property type="project" value="UniProtKB-UniRule"/>
</dbReference>
<evidence type="ECO:0000313" key="14">
    <source>
        <dbReference type="EMBL" id="GCL37131.1"/>
    </source>
</evidence>
<evidence type="ECO:0000256" key="2">
    <source>
        <dbReference type="ARBA" id="ARBA00010138"/>
    </source>
</evidence>
<comment type="cofactor">
    <cofactor evidence="7 10">
        <name>Mg(2+)</name>
        <dbReference type="ChEBI" id="CHEBI:18420"/>
    </cofactor>
    <text evidence="7 10">Binds 1 Mg(2+) ion per subunit.</text>
</comment>
<feature type="compositionally biased region" description="Polar residues" evidence="12">
    <location>
        <begin position="27"/>
        <end position="47"/>
    </location>
</feature>
<keyword evidence="7 10" id="KW-0460">Magnesium</keyword>
<evidence type="ECO:0000256" key="3">
    <source>
        <dbReference type="ARBA" id="ARBA00022676"/>
    </source>
</evidence>
<accession>A0A480A172</accession>
<dbReference type="AlphaFoldDB" id="A0A480A172"/>
<feature type="region of interest" description="Disordered" evidence="12">
    <location>
        <begin position="1"/>
        <end position="47"/>
    </location>
</feature>
<dbReference type="InterPro" id="IPR017932">
    <property type="entry name" value="GATase_2_dom"/>
</dbReference>
<comment type="cofactor">
    <cofactor evidence="7 11">
        <name>[4Fe-4S] cluster</name>
        <dbReference type="ChEBI" id="CHEBI:49883"/>
    </cofactor>
    <text evidence="7 11">Binds 1 [4Fe-4S] cluster per subunit.</text>
</comment>
<dbReference type="EC" id="2.4.2.14" evidence="7"/>
<evidence type="ECO:0000256" key="6">
    <source>
        <dbReference type="ARBA" id="ARBA00022962"/>
    </source>
</evidence>
<dbReference type="CDD" id="cd00715">
    <property type="entry name" value="GPATase_N"/>
    <property type="match status" value="1"/>
</dbReference>
<evidence type="ECO:0000259" key="13">
    <source>
        <dbReference type="PROSITE" id="PS51278"/>
    </source>
</evidence>
<sequence>MVKDLLRGRRQEAGVRSQEEEGKYFSPVTSHQSPVTSHQSPVPSTQLPGAKTSMIPQHSITSDPSINISEISENACDKPEEACGVFGIYAPEQDVAKMAYFGLYALQHRGQESAGIATFNGHYVHQHKDMGLVSQVFNETILEELVGNIAVGHNRYSTTGSSRKVNAQPAVISTRLGHLALAHNGNLVNTIQLREELLQSNVHLLTTTDSEMIAYAIAEEVNAGADWLEGAIRALHRCQGAFSLVVGTPDGIMAARDPNGIRPLVIGTLDSDPVRYVLASETCGLDIIGAEYLRDVEPGELVWITEKGLTSHRWNQQPQRKLCIFEMIYFARPDSVMHHETLYSYRMRLGRRLAEESPIEADIVFGVPDSGIPAAIGFSQASGVAYGEGLIKNRYVGRTFIQPTQSMRETGIKMKLNPLKDVLYGKRVVIIDDSIVRGTTSRKLVKALREAGASEVHMRISSPPVTHPCFYGIDTDTQDQLIAAKMSVADIAKKLEVDTLAYLSWEGMLEATREDTNSFCSACFTGDYPVAIPEQVKRSKLMLEKATV</sequence>
<comment type="function">
    <text evidence="7">Catalyzes the formation of phosphoribosylamine from phosphoribosylpyrophosphate (PRPP) and glutamine.</text>
</comment>